<evidence type="ECO:0000259" key="1">
    <source>
        <dbReference type="SMART" id="SM00460"/>
    </source>
</evidence>
<reference evidence="2" key="1">
    <citation type="submission" date="2023-07" db="EMBL/GenBank/DDBJ databases">
        <title>The genome sequence of Rhodocytophaga aerolata KACC 12507.</title>
        <authorList>
            <person name="Zhang X."/>
        </authorList>
    </citation>
    <scope>NUCLEOTIDE SEQUENCE</scope>
    <source>
        <strain evidence="2">KACC 12507</strain>
    </source>
</reference>
<dbReference type="InterPro" id="IPR038765">
    <property type="entry name" value="Papain-like_cys_pep_sf"/>
</dbReference>
<proteinExistence type="predicted"/>
<dbReference type="EMBL" id="JAUKPO010000067">
    <property type="protein sequence ID" value="MDO1451565.1"/>
    <property type="molecule type" value="Genomic_DNA"/>
</dbReference>
<dbReference type="InterPro" id="IPR002931">
    <property type="entry name" value="Transglutaminase-like"/>
</dbReference>
<feature type="domain" description="Transglutaminase-like" evidence="1">
    <location>
        <begin position="92"/>
        <end position="158"/>
    </location>
</feature>
<dbReference type="Gene3D" id="3.10.620.30">
    <property type="match status" value="1"/>
</dbReference>
<dbReference type="Proteomes" id="UP001168528">
    <property type="component" value="Unassembled WGS sequence"/>
</dbReference>
<comment type="caution">
    <text evidence="2">The sequence shown here is derived from an EMBL/GenBank/DDBJ whole genome shotgun (WGS) entry which is preliminary data.</text>
</comment>
<dbReference type="PANTHER" id="PTHR46333:SF2">
    <property type="entry name" value="CYTOKINESIS PROTEIN 3"/>
    <property type="match status" value="1"/>
</dbReference>
<keyword evidence="3" id="KW-1185">Reference proteome</keyword>
<dbReference type="SMART" id="SM00460">
    <property type="entry name" value="TGc"/>
    <property type="match status" value="1"/>
</dbReference>
<dbReference type="RefSeq" id="WP_302042362.1">
    <property type="nucleotide sequence ID" value="NZ_JAUKPO010000067.1"/>
</dbReference>
<dbReference type="PANTHER" id="PTHR46333">
    <property type="entry name" value="CYTOKINESIS PROTEIN 3"/>
    <property type="match status" value="1"/>
</dbReference>
<name>A0ABT8RHJ4_9BACT</name>
<protein>
    <submittedName>
        <fullName evidence="2">Transglutaminase domain-containing protein</fullName>
    </submittedName>
</protein>
<evidence type="ECO:0000313" key="2">
    <source>
        <dbReference type="EMBL" id="MDO1451565.1"/>
    </source>
</evidence>
<dbReference type="SUPFAM" id="SSF54001">
    <property type="entry name" value="Cysteine proteinases"/>
    <property type="match status" value="1"/>
</dbReference>
<dbReference type="InterPro" id="IPR052557">
    <property type="entry name" value="CAP/Cytokinesis_protein"/>
</dbReference>
<organism evidence="2 3">
    <name type="scientific">Rhodocytophaga aerolata</name>
    <dbReference type="NCBI Taxonomy" id="455078"/>
    <lineage>
        <taxon>Bacteria</taxon>
        <taxon>Pseudomonadati</taxon>
        <taxon>Bacteroidota</taxon>
        <taxon>Cytophagia</taxon>
        <taxon>Cytophagales</taxon>
        <taxon>Rhodocytophagaceae</taxon>
        <taxon>Rhodocytophaga</taxon>
    </lineage>
</organism>
<dbReference type="Pfam" id="PF01841">
    <property type="entry name" value="Transglut_core"/>
    <property type="match status" value="1"/>
</dbReference>
<accession>A0ABT8RHJ4</accession>
<sequence length="229" mass="26749">MIKKLILFVFLVCSSVDIYSQSLTNSNLIAYARATPEKYTKDTYSLATYLQAGAQNKKETVELFFYWIAHHIAYDVEMYQSRNFSDVTVVSALEKRKIICQGYAELFATLCEDVDINCEVIRGYGKGFSYTGKKERDTNHAWNAVKIDNQWYLLDVTWGSGHAVMEENQMKYVQELNLRYLFTKPEKFVLNHLPQDAKWQLLSKLVSEEQFYSTDFEVERLNSYAEDEH</sequence>
<gene>
    <name evidence="2" type="ORF">Q0590_35160</name>
</gene>
<evidence type="ECO:0000313" key="3">
    <source>
        <dbReference type="Proteomes" id="UP001168528"/>
    </source>
</evidence>